<dbReference type="InterPro" id="IPR011990">
    <property type="entry name" value="TPR-like_helical_dom_sf"/>
</dbReference>
<name>A0A2N7IEL5_9VIBR</name>
<dbReference type="Proteomes" id="UP000235746">
    <property type="component" value="Unassembled WGS sequence"/>
</dbReference>
<evidence type="ECO:0008006" key="3">
    <source>
        <dbReference type="Google" id="ProtNLM"/>
    </source>
</evidence>
<sequence>MTNIDDKTVIDWIKNHEFSKLTFLDQCWRSHENELYLGFYYFIQYLKQESLDDVIVEATSRHGDESSAYCYLGNTAKKIFSYFNEYRIAASFYRRAIQINPDNADAHWGLFEMTGESESCLLSLKSDYESGKFEYLGRKVDHLISYYRNELSEFSNTGLLAIKSFIQDERITCRDETLVHVFFYLDDVESCLALMETLDNVSIDIIKPYFEKGLISKEFALSKVYYSNVHELLGDDHVSIYQAHKEETKKGKPNPTLTVLIQKAFRANEYADIVTYYEEAPDDKALFWHDESPRLYYLLALSYLKQAPNSQVLEFVNNRADTLRDESKVLYQAVKCRHNIDKLNQRYLGQKDFDTAIDFMALYKNAVDAIETPEAIRHYLYESLTSELQALRAKWNKAYHQHQLEEMKAKLENGDMNNEDYQRLHNLGIECNEFDFVIESVTEFHKSNAPTMSSYNCIGACHAFKEEFSIALEYYKLALDLMALSKDYSHTIISNFLSCAEKVPDVEIPENEFYTLRNRFNVELTNRFKWGIFTAEKGTLFKYSPFNINTIDALTNQYLYLASKEQLNDPIELPALSKLDSDSLVDPANYRICSLSNNQNSMLMWSHYAQEHQGIMVEYWFGGEFPSGVGVAKVDYADHFKRNREQDLYVFNQYLLTKNKEWEYESEVRIFSNQRETVSFCNYDYPNNDRDKINAQICSITLGCKFPSNKKRLIANIVSSLNANRQPHKPKVALREAFIPKDNSFALEYRDIDISNI</sequence>
<accession>A0A2N7IEL5</accession>
<organism evidence="1 2">
    <name type="scientific">Vibrio lentus</name>
    <dbReference type="NCBI Taxonomy" id="136468"/>
    <lineage>
        <taxon>Bacteria</taxon>
        <taxon>Pseudomonadati</taxon>
        <taxon>Pseudomonadota</taxon>
        <taxon>Gammaproteobacteria</taxon>
        <taxon>Vibrionales</taxon>
        <taxon>Vibrionaceae</taxon>
        <taxon>Vibrio</taxon>
    </lineage>
</organism>
<evidence type="ECO:0000313" key="1">
    <source>
        <dbReference type="EMBL" id="PML55294.1"/>
    </source>
</evidence>
<protein>
    <recommendedName>
        <fullName evidence="3">DUF2971 domain-containing protein</fullName>
    </recommendedName>
</protein>
<dbReference type="SUPFAM" id="SSF48452">
    <property type="entry name" value="TPR-like"/>
    <property type="match status" value="1"/>
</dbReference>
<gene>
    <name evidence="1" type="ORF">BCT74_08170</name>
</gene>
<dbReference type="AlphaFoldDB" id="A0A2N7IEL5"/>
<dbReference type="Gene3D" id="1.25.40.10">
    <property type="entry name" value="Tetratricopeptide repeat domain"/>
    <property type="match status" value="1"/>
</dbReference>
<comment type="caution">
    <text evidence="1">The sequence shown here is derived from an EMBL/GenBank/DDBJ whole genome shotgun (WGS) entry which is preliminary data.</text>
</comment>
<proteinExistence type="predicted"/>
<dbReference type="EMBL" id="MCYL01000024">
    <property type="protein sequence ID" value="PML55294.1"/>
    <property type="molecule type" value="Genomic_DNA"/>
</dbReference>
<evidence type="ECO:0000313" key="2">
    <source>
        <dbReference type="Proteomes" id="UP000235746"/>
    </source>
</evidence>
<reference evidence="2" key="1">
    <citation type="submission" date="2016-07" db="EMBL/GenBank/DDBJ databases">
        <title>Nontailed viruses are major unrecognized killers of bacteria in the ocean.</title>
        <authorList>
            <person name="Kauffman K."/>
            <person name="Hussain F."/>
            <person name="Yang J."/>
            <person name="Arevalo P."/>
            <person name="Brown J."/>
            <person name="Cutler M."/>
            <person name="Kelly L."/>
            <person name="Polz M.F."/>
        </authorList>
    </citation>
    <scope>NUCLEOTIDE SEQUENCE [LARGE SCALE GENOMIC DNA]</scope>
    <source>
        <strain evidence="2">10N.261.51.B8</strain>
    </source>
</reference>